<gene>
    <name evidence="2" type="ordered locus">DGo_CA0446</name>
</gene>
<proteinExistence type="predicted"/>
<feature type="compositionally biased region" description="Low complexity" evidence="1">
    <location>
        <begin position="18"/>
        <end position="27"/>
    </location>
</feature>
<dbReference type="AlphaFoldDB" id="H8GW08"/>
<protein>
    <submittedName>
        <fullName evidence="2">Uncharacterized protein</fullName>
    </submittedName>
</protein>
<dbReference type="PATRIC" id="fig|745776.4.peg.456"/>
<dbReference type="Proteomes" id="UP000007575">
    <property type="component" value="Chromosome"/>
</dbReference>
<feature type="compositionally biased region" description="Polar residues" evidence="1">
    <location>
        <begin position="86"/>
        <end position="96"/>
    </location>
</feature>
<feature type="region of interest" description="Disordered" evidence="1">
    <location>
        <begin position="1"/>
        <end position="43"/>
    </location>
</feature>
<dbReference type="HOGENOM" id="CLU_2355088_0_0_0"/>
<feature type="region of interest" description="Disordered" evidence="1">
    <location>
        <begin position="69"/>
        <end position="96"/>
    </location>
</feature>
<reference evidence="2 3" key="1">
    <citation type="journal article" date="2012" name="PLoS ONE">
        <title>Genome sequence and transcriptome analysis of the radioresistant bacterium Deinococcus gobiensis: insights into the extreme environmental adaptations.</title>
        <authorList>
            <person name="Yuan M."/>
            <person name="Chen M."/>
            <person name="Zhang W."/>
            <person name="Lu W."/>
            <person name="Wang J."/>
            <person name="Yang M."/>
            <person name="Zhao P."/>
            <person name="Tang R."/>
            <person name="Li X."/>
            <person name="Hao Y."/>
            <person name="Zhou Z."/>
            <person name="Zhan Y."/>
            <person name="Yu H."/>
            <person name="Teng C."/>
            <person name="Yan Y."/>
            <person name="Ping S."/>
            <person name="Wang Y."/>
            <person name="Lin M."/>
        </authorList>
    </citation>
    <scope>NUCLEOTIDE SEQUENCE [LARGE SCALE GENOMIC DNA]</scope>
    <source>
        <strain evidence="2 3">I-0</strain>
    </source>
</reference>
<sequence>MDAKAAPGPGHPGLRPYGTGSSPSSGTAPVQSPVGKPTDRLLPPGRAVRFLFAPLGCAFNSPEILLTPQREAGARADPPRCAGTAGRSSVRSCPGL</sequence>
<accession>H8GW08</accession>
<evidence type="ECO:0000313" key="2">
    <source>
        <dbReference type="EMBL" id="AFD24373.1"/>
    </source>
</evidence>
<dbReference type="STRING" id="745776.DGo_CA0446"/>
<dbReference type="KEGG" id="dgo:DGo_CA0446"/>
<organism evidence="2 3">
    <name type="scientific">Deinococcus gobiensis (strain DSM 21396 / JCM 16679 / CGMCC 1.7299 / I-0)</name>
    <dbReference type="NCBI Taxonomy" id="745776"/>
    <lineage>
        <taxon>Bacteria</taxon>
        <taxon>Thermotogati</taxon>
        <taxon>Deinococcota</taxon>
        <taxon>Deinococci</taxon>
        <taxon>Deinococcales</taxon>
        <taxon>Deinococcaceae</taxon>
        <taxon>Deinococcus</taxon>
    </lineage>
</organism>
<evidence type="ECO:0000313" key="3">
    <source>
        <dbReference type="Proteomes" id="UP000007575"/>
    </source>
</evidence>
<dbReference type="EMBL" id="CP002191">
    <property type="protein sequence ID" value="AFD24373.1"/>
    <property type="molecule type" value="Genomic_DNA"/>
</dbReference>
<evidence type="ECO:0000256" key="1">
    <source>
        <dbReference type="SAM" id="MobiDB-lite"/>
    </source>
</evidence>
<name>H8GW08_DEIGI</name>
<keyword evidence="3" id="KW-1185">Reference proteome</keyword>